<name>Q7M1P8_PSOTE</name>
<feature type="non-terminal residue" evidence="1">
    <location>
        <position position="1"/>
    </location>
</feature>
<accession>Q7M1P8</accession>
<proteinExistence type="evidence at protein level"/>
<keyword id="KW-0903">Direct protein sequencing</keyword>
<protein>
    <submittedName>
        <fullName evidence="1">Seed protein ws-1</fullName>
    </submittedName>
</protein>
<dbReference type="Gene3D" id="2.80.10.50">
    <property type="match status" value="1"/>
</dbReference>
<organism evidence="1">
    <name type="scientific">Psophocarpus tetragonolobus</name>
    <name type="common">Winged bean</name>
    <name type="synonym">Dolichos tetragonolobus</name>
    <dbReference type="NCBI Taxonomy" id="3891"/>
    <lineage>
        <taxon>Eukaryota</taxon>
        <taxon>Viridiplantae</taxon>
        <taxon>Streptophyta</taxon>
        <taxon>Embryophyta</taxon>
        <taxon>Tracheophyta</taxon>
        <taxon>Spermatophyta</taxon>
        <taxon>Magnoliopsida</taxon>
        <taxon>eudicotyledons</taxon>
        <taxon>Gunneridae</taxon>
        <taxon>Pentapetalae</taxon>
        <taxon>rosids</taxon>
        <taxon>fabids</taxon>
        <taxon>Fabales</taxon>
        <taxon>Fabaceae</taxon>
        <taxon>Papilionoideae</taxon>
        <taxon>50 kb inversion clade</taxon>
        <taxon>NPAAA clade</taxon>
        <taxon>indigoferoid/millettioid clade</taxon>
        <taxon>Phaseoleae</taxon>
        <taxon>Psophocarpus</taxon>
    </lineage>
</organism>
<feature type="non-terminal residue" evidence="1">
    <location>
        <position position="34"/>
    </location>
</feature>
<dbReference type="InterPro" id="IPR011065">
    <property type="entry name" value="Kunitz_inhibitor_STI-like_sf"/>
</dbReference>
<dbReference type="PIR" id="A61491">
    <property type="entry name" value="A61491"/>
</dbReference>
<sequence>DVAEDVLDIGGNPLLLGGEYYIIPAIVGPPGGGV</sequence>
<evidence type="ECO:0000313" key="1">
    <source>
        <dbReference type="PIR" id="A61491"/>
    </source>
</evidence>
<dbReference type="AlphaFoldDB" id="Q7M1P8"/>
<dbReference type="SUPFAM" id="SSF50386">
    <property type="entry name" value="STI-like"/>
    <property type="match status" value="1"/>
</dbReference>
<reference evidence="1" key="1">
    <citation type="journal article" date="1989" name="J. Protein Chem.">
        <title>Microsequence analysis of winged bean seed proteins electroblotted from two-dimensional gel.</title>
        <authorList>
            <person name="Hirano H."/>
        </authorList>
    </citation>
    <scope>PROTEIN SEQUENCE</scope>
</reference>